<dbReference type="SUPFAM" id="SSF51445">
    <property type="entry name" value="(Trans)glycosidases"/>
    <property type="match status" value="1"/>
</dbReference>
<dbReference type="Gene3D" id="3.20.20.80">
    <property type="entry name" value="Glycosidases"/>
    <property type="match status" value="1"/>
</dbReference>
<evidence type="ECO:0000313" key="6">
    <source>
        <dbReference type="EMBL" id="OGZ07019.1"/>
    </source>
</evidence>
<evidence type="ECO:0000256" key="2">
    <source>
        <dbReference type="ARBA" id="ARBA00023277"/>
    </source>
</evidence>
<keyword evidence="3" id="KW-0624">Polysaccharide degradation</keyword>
<protein>
    <recommendedName>
        <fullName evidence="5">GH10 domain-containing protein</fullName>
    </recommendedName>
</protein>
<dbReference type="GO" id="GO:0000272">
    <property type="term" value="P:polysaccharide catabolic process"/>
    <property type="evidence" value="ECO:0007669"/>
    <property type="project" value="UniProtKB-KW"/>
</dbReference>
<evidence type="ECO:0000259" key="5">
    <source>
        <dbReference type="Pfam" id="PF00331"/>
    </source>
</evidence>
<gene>
    <name evidence="6" type="ORF">A3D65_06650</name>
</gene>
<proteinExistence type="predicted"/>
<dbReference type="InterPro" id="IPR017853">
    <property type="entry name" value="GH"/>
</dbReference>
<sequence length="336" mass="39205">MMRQLLHKTLKIFAWFLGGLILLFLLISYGKDPERITYGVTLSKYYAEELGLPWRDVFVAVLDELKVKKLRLIAYWPMVEPERGSFDFADLDWELSEAKKRNAGVILVVGRRVPRWPECHTPRWAQGLSWDEQKAELRLYLATVVERYKTHDEIVYWQVENEPFLSVFAKEHCGLLDQDFLREEIGLVRGIDPKRPVLVTDSGNLGLWSGAWRAGDAFGTSVYLYLWNPEIGEVKSFYLPSFYKAKKNLMTLAHGFKPSMLIELSLEPWLLEPTVNAPLEIQLDRMGIDKFHEVIGFARRAGFDEQYLWGAEWWYYMRGNGHPEFWEAAKDLFAET</sequence>
<keyword evidence="2" id="KW-0119">Carbohydrate metabolism</keyword>
<evidence type="ECO:0000313" key="7">
    <source>
        <dbReference type="Proteomes" id="UP000177996"/>
    </source>
</evidence>
<evidence type="ECO:0000256" key="3">
    <source>
        <dbReference type="ARBA" id="ARBA00023326"/>
    </source>
</evidence>
<evidence type="ECO:0000256" key="4">
    <source>
        <dbReference type="SAM" id="Phobius"/>
    </source>
</evidence>
<organism evidence="6 7">
    <name type="scientific">Candidatus Lloydbacteria bacterium RIFCSPHIGHO2_02_FULL_50_13</name>
    <dbReference type="NCBI Taxonomy" id="1798661"/>
    <lineage>
        <taxon>Bacteria</taxon>
        <taxon>Candidatus Lloydiibacteriota</taxon>
    </lineage>
</organism>
<name>A0A1G2D063_9BACT</name>
<comment type="caution">
    <text evidence="6">The sequence shown here is derived from an EMBL/GenBank/DDBJ whole genome shotgun (WGS) entry which is preliminary data.</text>
</comment>
<keyword evidence="4" id="KW-1133">Transmembrane helix</keyword>
<dbReference type="Pfam" id="PF00331">
    <property type="entry name" value="Glyco_hydro_10"/>
    <property type="match status" value="1"/>
</dbReference>
<dbReference type="GO" id="GO:0004553">
    <property type="term" value="F:hydrolase activity, hydrolyzing O-glycosyl compounds"/>
    <property type="evidence" value="ECO:0007669"/>
    <property type="project" value="InterPro"/>
</dbReference>
<feature type="domain" description="GH10" evidence="5">
    <location>
        <begin position="76"/>
        <end position="165"/>
    </location>
</feature>
<keyword evidence="4" id="KW-0472">Membrane</keyword>
<reference evidence="6 7" key="1">
    <citation type="journal article" date="2016" name="Nat. Commun.">
        <title>Thousands of microbial genomes shed light on interconnected biogeochemical processes in an aquifer system.</title>
        <authorList>
            <person name="Anantharaman K."/>
            <person name="Brown C.T."/>
            <person name="Hug L.A."/>
            <person name="Sharon I."/>
            <person name="Castelle C.J."/>
            <person name="Probst A.J."/>
            <person name="Thomas B.C."/>
            <person name="Singh A."/>
            <person name="Wilkins M.J."/>
            <person name="Karaoz U."/>
            <person name="Brodie E.L."/>
            <person name="Williams K.H."/>
            <person name="Hubbard S.S."/>
            <person name="Banfield J.F."/>
        </authorList>
    </citation>
    <scope>NUCLEOTIDE SEQUENCE [LARGE SCALE GENOMIC DNA]</scope>
</reference>
<evidence type="ECO:0000256" key="1">
    <source>
        <dbReference type="ARBA" id="ARBA00022801"/>
    </source>
</evidence>
<keyword evidence="4" id="KW-0812">Transmembrane</keyword>
<keyword evidence="1" id="KW-0378">Hydrolase</keyword>
<dbReference type="AlphaFoldDB" id="A0A1G2D063"/>
<dbReference type="InterPro" id="IPR001000">
    <property type="entry name" value="GH10_dom"/>
</dbReference>
<dbReference type="STRING" id="1798661.A3D65_06650"/>
<dbReference type="Proteomes" id="UP000177996">
    <property type="component" value="Unassembled WGS sequence"/>
</dbReference>
<accession>A0A1G2D063</accession>
<dbReference type="EMBL" id="MHLL01000072">
    <property type="protein sequence ID" value="OGZ07019.1"/>
    <property type="molecule type" value="Genomic_DNA"/>
</dbReference>
<feature type="transmembrane region" description="Helical" evidence="4">
    <location>
        <begin position="12"/>
        <end position="30"/>
    </location>
</feature>